<evidence type="ECO:0000256" key="3">
    <source>
        <dbReference type="ARBA" id="ARBA00022692"/>
    </source>
</evidence>
<organism evidence="7">
    <name type="scientific">Paenibacillus ihbetae</name>
    <dbReference type="NCBI Taxonomy" id="1870820"/>
    <lineage>
        <taxon>Bacteria</taxon>
        <taxon>Bacillati</taxon>
        <taxon>Bacillota</taxon>
        <taxon>Bacilli</taxon>
        <taxon>Bacillales</taxon>
        <taxon>Paenibacillaceae</taxon>
        <taxon>Paenibacillus</taxon>
    </lineage>
</organism>
<dbReference type="EMBL" id="CP016809">
    <property type="protein sequence ID" value="ANY74025.1"/>
    <property type="molecule type" value="Genomic_DNA"/>
</dbReference>
<feature type="transmembrane region" description="Helical" evidence="6">
    <location>
        <begin position="7"/>
        <end position="29"/>
    </location>
</feature>
<dbReference type="InterPro" id="IPR005598">
    <property type="entry name" value="ATP_synth_I"/>
</dbReference>
<evidence type="ECO:0000313" key="8">
    <source>
        <dbReference type="EMBL" id="OOC63796.1"/>
    </source>
</evidence>
<feature type="transmembrane region" description="Helical" evidence="6">
    <location>
        <begin position="35"/>
        <end position="53"/>
    </location>
</feature>
<keyword evidence="9" id="KW-1185">Reference proteome</keyword>
<evidence type="ECO:0000256" key="5">
    <source>
        <dbReference type="ARBA" id="ARBA00023136"/>
    </source>
</evidence>
<dbReference type="KEGG" id="pib:BBD41_16365"/>
<evidence type="ECO:0000256" key="6">
    <source>
        <dbReference type="SAM" id="Phobius"/>
    </source>
</evidence>
<accession>A0A1B2E227</accession>
<evidence type="ECO:0000313" key="9">
    <source>
        <dbReference type="Proteomes" id="UP000189059"/>
    </source>
</evidence>
<dbReference type="OrthoDB" id="2678639at2"/>
<dbReference type="Proteomes" id="UP000189059">
    <property type="component" value="Unassembled WGS sequence"/>
</dbReference>
<sequence>MNDLTSIVNAVFRVSLLLLSALFLGWALYPEYRPVIVGMIMGMAAGLFNVRFLSMKVQQLAQLAVNPEPKRYNFGFITRLCIGFLIVVFAAKLEQVSLGGAIAGLFIPQLLTIPVSIVFSLRNNH</sequence>
<evidence type="ECO:0000256" key="1">
    <source>
        <dbReference type="ARBA" id="ARBA00004651"/>
    </source>
</evidence>
<evidence type="ECO:0008006" key="10">
    <source>
        <dbReference type="Google" id="ProtNLM"/>
    </source>
</evidence>
<evidence type="ECO:0000256" key="2">
    <source>
        <dbReference type="ARBA" id="ARBA00022475"/>
    </source>
</evidence>
<name>A0A1B2E227_9BACL</name>
<evidence type="ECO:0000313" key="7">
    <source>
        <dbReference type="EMBL" id="ANY74025.1"/>
    </source>
</evidence>
<evidence type="ECO:0000256" key="4">
    <source>
        <dbReference type="ARBA" id="ARBA00022989"/>
    </source>
</evidence>
<keyword evidence="4 6" id="KW-1133">Transmembrane helix</keyword>
<reference evidence="7" key="1">
    <citation type="submission" date="2016-08" db="EMBL/GenBank/DDBJ databases">
        <title>Complete Genome Seqeunce of Paenibacillus sp. nov. IHBB 9852 from high altitute lake of Indian trans-Himalayas.</title>
        <authorList>
            <person name="Kiran S."/>
            <person name="Swarnkar M.K."/>
            <person name="Rana A."/>
            <person name="Tewari R."/>
            <person name="Gulati A."/>
        </authorList>
    </citation>
    <scope>NUCLEOTIDE SEQUENCE [LARGE SCALE GENOMIC DNA]</scope>
    <source>
        <strain evidence="7">IHBB 9852</strain>
    </source>
</reference>
<comment type="subcellular location">
    <subcellularLocation>
        <location evidence="1">Cell membrane</location>
        <topology evidence="1">Multi-pass membrane protein</topology>
    </subcellularLocation>
</comment>
<keyword evidence="2" id="KW-1003">Cell membrane</keyword>
<dbReference type="AlphaFoldDB" id="A0A1B2E227"/>
<keyword evidence="3 6" id="KW-0812">Transmembrane</keyword>
<dbReference type="EMBL" id="MRVI01000001">
    <property type="protein sequence ID" value="OOC63796.1"/>
    <property type="molecule type" value="Genomic_DNA"/>
</dbReference>
<feature type="transmembrane region" description="Helical" evidence="6">
    <location>
        <begin position="97"/>
        <end position="121"/>
    </location>
</feature>
<dbReference type="Pfam" id="PF03899">
    <property type="entry name" value="ATP-synt_I"/>
    <property type="match status" value="1"/>
</dbReference>
<dbReference type="GO" id="GO:0005886">
    <property type="term" value="C:plasma membrane"/>
    <property type="evidence" value="ECO:0007669"/>
    <property type="project" value="UniProtKB-SubCell"/>
</dbReference>
<dbReference type="GeneID" id="95402195"/>
<dbReference type="RefSeq" id="WP_007128782.1">
    <property type="nucleotide sequence ID" value="NZ_CP016809.1"/>
</dbReference>
<keyword evidence="5 6" id="KW-0472">Membrane</keyword>
<proteinExistence type="predicted"/>
<reference evidence="8 9" key="2">
    <citation type="submission" date="2016-12" db="EMBL/GenBank/DDBJ databases">
        <title>Genome sequencing and description of Paenibacillus sp. nov. from high altitude lake in the Indian Trans- Himalayas.</title>
        <authorList>
            <person name="Kiran S."/>
            <person name="Swarnkar M.K."/>
            <person name="Rana A."/>
            <person name="Tewari R."/>
            <person name="Gulati A."/>
        </authorList>
    </citation>
    <scope>NUCLEOTIDE SEQUENCE [LARGE SCALE GENOMIC DNA]</scope>
    <source>
        <strain evidence="8 9">IHBB 9951</strain>
    </source>
</reference>
<gene>
    <name evidence="8" type="ORF">BBD40_19200</name>
    <name evidence="7" type="ORF">BBD41_16365</name>
</gene>
<protein>
    <recommendedName>
        <fullName evidence="10">ATP synthase subunit I</fullName>
    </recommendedName>
</protein>
<feature type="transmembrane region" description="Helical" evidence="6">
    <location>
        <begin position="74"/>
        <end position="91"/>
    </location>
</feature>